<keyword evidence="11" id="KW-0732">Signal</keyword>
<evidence type="ECO:0000256" key="9">
    <source>
        <dbReference type="RuleBase" id="RU361164"/>
    </source>
</evidence>
<dbReference type="InterPro" id="IPR013320">
    <property type="entry name" value="ConA-like_dom_sf"/>
</dbReference>
<keyword evidence="3 9" id="KW-0378">Hydrolase</keyword>
<proteinExistence type="inferred from homology"/>
<keyword evidence="4 9" id="KW-0136">Cellulose degradation</keyword>
<keyword evidence="7 9" id="KW-0326">Glycosidase</keyword>
<evidence type="ECO:0000256" key="3">
    <source>
        <dbReference type="ARBA" id="ARBA00022801"/>
    </source>
</evidence>
<keyword evidence="10" id="KW-0472">Membrane</keyword>
<comment type="caution">
    <text evidence="12">The sequence shown here is derived from an EMBL/GenBank/DDBJ whole genome shotgun (WGS) entry which is preliminary data.</text>
</comment>
<dbReference type="GO" id="GO:0030245">
    <property type="term" value="P:cellulose catabolic process"/>
    <property type="evidence" value="ECO:0007669"/>
    <property type="project" value="UniProtKB-KW"/>
</dbReference>
<dbReference type="InterPro" id="IPR001722">
    <property type="entry name" value="Glyco_hydro_7"/>
</dbReference>
<dbReference type="GO" id="GO:0008810">
    <property type="term" value="F:cellulase activity"/>
    <property type="evidence" value="ECO:0007669"/>
    <property type="project" value="UniProtKB-EC"/>
</dbReference>
<evidence type="ECO:0000256" key="6">
    <source>
        <dbReference type="ARBA" id="ARBA00023277"/>
    </source>
</evidence>
<dbReference type="PANTHER" id="PTHR33753:SF1">
    <property type="entry name" value="ENDO-BETA-1,4-GLUCANASE CELB"/>
    <property type="match status" value="1"/>
</dbReference>
<keyword evidence="5" id="KW-0325">Glycoprotein</keyword>
<comment type="similarity">
    <text evidence="2 9">Belongs to the glycosyl hydrolase 7 (cellulase C) family.</text>
</comment>
<dbReference type="SUPFAM" id="SSF49899">
    <property type="entry name" value="Concanavalin A-like lectins/glucanases"/>
    <property type="match status" value="1"/>
</dbReference>
<evidence type="ECO:0000256" key="8">
    <source>
        <dbReference type="ARBA" id="ARBA00023326"/>
    </source>
</evidence>
<dbReference type="Proteomes" id="UP001174691">
    <property type="component" value="Unassembled WGS sequence"/>
</dbReference>
<sequence length="484" mass="49829">MSSKLAAVLPLLLTLTTSQKIGTAIPEVHPRLTTQACTTAGGCVTRQSFLVTDALSRPLHATGDPSVSCNPLNTTLCPDAATCAQNCELEGVEYGSIGVATAGSALTMRQYLFDGTAYKSVSPRLYLLAEDGMNYEMLKLAGQELTYDVDVSQLGCGMNGALYLSEMEASGSRSDLNPAGAQYGTGYCDAQCFNTTFIGGLPNLNNSGSCCNEMDIWEANSLATALTPHTCSSPGPFLCAGDEECGKDAGVCDKSGCGINPFSTGAKTYYGPGLTVDTAKPFTVVTQFVTADGTPSGELTEIRRLYVQGGRVIPNAGVSATTSVASQYAARAAEAHDAAPAAAAGGAITQDFCTSRNASSFLRLGGMAGMGAALGRGMVLVFSIWNSEGDFMNWLDSGANGPCSNTSGDPALIVAGNPDVSVTFSNIRWGDIGSTFNATGGGPGDVVSAAKEEQSEGSGVGMRGLAGMGWVGMAGFMGWFALFW</sequence>
<evidence type="ECO:0000256" key="10">
    <source>
        <dbReference type="SAM" id="Phobius"/>
    </source>
</evidence>
<dbReference type="InterPro" id="IPR037019">
    <property type="entry name" value="Glyco_hydro_7_sf"/>
</dbReference>
<evidence type="ECO:0000256" key="7">
    <source>
        <dbReference type="ARBA" id="ARBA00023295"/>
    </source>
</evidence>
<dbReference type="PRINTS" id="PR00734">
    <property type="entry name" value="GLHYDRLASE7"/>
</dbReference>
<evidence type="ECO:0000256" key="4">
    <source>
        <dbReference type="ARBA" id="ARBA00023001"/>
    </source>
</evidence>
<keyword evidence="13" id="KW-1185">Reference proteome</keyword>
<reference evidence="12" key="1">
    <citation type="submission" date="2022-07" db="EMBL/GenBank/DDBJ databases">
        <title>Fungi with potential for degradation of polypropylene.</title>
        <authorList>
            <person name="Gostincar C."/>
        </authorList>
    </citation>
    <scope>NUCLEOTIDE SEQUENCE</scope>
    <source>
        <strain evidence="12">EXF-13287</strain>
    </source>
</reference>
<name>A0AA38RJ23_9PEZI</name>
<feature type="transmembrane region" description="Helical" evidence="10">
    <location>
        <begin position="464"/>
        <end position="482"/>
    </location>
</feature>
<dbReference type="EC" id="3.2.1.-" evidence="9"/>
<evidence type="ECO:0000313" key="12">
    <source>
        <dbReference type="EMBL" id="KAJ9149211.1"/>
    </source>
</evidence>
<evidence type="ECO:0000313" key="13">
    <source>
        <dbReference type="Proteomes" id="UP001174691"/>
    </source>
</evidence>
<keyword evidence="10" id="KW-1133">Transmembrane helix</keyword>
<protein>
    <recommendedName>
        <fullName evidence="9">Glucanase</fullName>
        <ecNumber evidence="9">3.2.1.-</ecNumber>
    </recommendedName>
</protein>
<keyword evidence="10" id="KW-0812">Transmembrane</keyword>
<dbReference type="Pfam" id="PF00840">
    <property type="entry name" value="Glyco_hydro_7"/>
    <property type="match status" value="1"/>
</dbReference>
<keyword evidence="6" id="KW-0119">Carbohydrate metabolism</keyword>
<dbReference type="PANTHER" id="PTHR33753">
    <property type="entry name" value="1,4-BETA-D-GLUCAN CELLOBIOHYDROLASE B"/>
    <property type="match status" value="1"/>
</dbReference>
<dbReference type="CDD" id="cd07999">
    <property type="entry name" value="GH7_CBH_EG"/>
    <property type="match status" value="1"/>
</dbReference>
<evidence type="ECO:0000256" key="1">
    <source>
        <dbReference type="ARBA" id="ARBA00000966"/>
    </source>
</evidence>
<dbReference type="AlphaFoldDB" id="A0AA38RJ23"/>
<dbReference type="Gene3D" id="2.70.100.10">
    <property type="entry name" value="Glycoside hydrolase, family 7, domain"/>
    <property type="match status" value="1"/>
</dbReference>
<comment type="catalytic activity">
    <reaction evidence="1">
        <text>Endohydrolysis of (1-&gt;4)-beta-D-glucosidic linkages in cellulose, lichenin and cereal beta-D-glucans.</text>
        <dbReference type="EC" id="3.2.1.4"/>
    </reaction>
</comment>
<accession>A0AA38RJ23</accession>
<evidence type="ECO:0000256" key="11">
    <source>
        <dbReference type="SAM" id="SignalP"/>
    </source>
</evidence>
<evidence type="ECO:0000256" key="5">
    <source>
        <dbReference type="ARBA" id="ARBA00023180"/>
    </source>
</evidence>
<gene>
    <name evidence="12" type="ORF">NKR19_g5732</name>
</gene>
<dbReference type="EMBL" id="JANBVN010000081">
    <property type="protein sequence ID" value="KAJ9149211.1"/>
    <property type="molecule type" value="Genomic_DNA"/>
</dbReference>
<feature type="chain" id="PRO_5041243243" description="Glucanase" evidence="11">
    <location>
        <begin position="19"/>
        <end position="484"/>
    </location>
</feature>
<evidence type="ECO:0000256" key="2">
    <source>
        <dbReference type="ARBA" id="ARBA00006044"/>
    </source>
</evidence>
<feature type="signal peptide" evidence="11">
    <location>
        <begin position="1"/>
        <end position="18"/>
    </location>
</feature>
<organism evidence="12 13">
    <name type="scientific">Coniochaeta hoffmannii</name>
    <dbReference type="NCBI Taxonomy" id="91930"/>
    <lineage>
        <taxon>Eukaryota</taxon>
        <taxon>Fungi</taxon>
        <taxon>Dikarya</taxon>
        <taxon>Ascomycota</taxon>
        <taxon>Pezizomycotina</taxon>
        <taxon>Sordariomycetes</taxon>
        <taxon>Sordariomycetidae</taxon>
        <taxon>Coniochaetales</taxon>
        <taxon>Coniochaetaceae</taxon>
        <taxon>Coniochaeta</taxon>
    </lineage>
</organism>
<keyword evidence="8 9" id="KW-0624">Polysaccharide degradation</keyword>